<dbReference type="InterPro" id="IPR009835">
    <property type="entry name" value="SrtB"/>
</dbReference>
<evidence type="ECO:0000256" key="3">
    <source>
        <dbReference type="SAM" id="MobiDB-lite"/>
    </source>
</evidence>
<gene>
    <name evidence="5" type="ORF">SAMN04489746_0858</name>
</gene>
<feature type="compositionally biased region" description="Polar residues" evidence="3">
    <location>
        <begin position="1"/>
        <end position="14"/>
    </location>
</feature>
<reference evidence="5 6" key="1">
    <citation type="submission" date="2016-10" db="EMBL/GenBank/DDBJ databases">
        <authorList>
            <person name="Varghese N."/>
            <person name="Submissions S."/>
        </authorList>
    </citation>
    <scope>NUCLEOTIDE SEQUENCE [LARGE SCALE GENOMIC DNA]</scope>
    <source>
        <strain evidence="5 6">DSM 20586</strain>
    </source>
</reference>
<sequence>MAQHFSSAHNQGEVTSRFKPVSESPKTTPEPPKKKHSVSRILSNILLVIGIVLLGVAGFMWGKAQWDYHEQDKINEKLAAYAQVPQKGGAPTVDWEGLKAINKDVVGWIQIPNTVINYPVYQGKDNDHYLNTNAEGVYGVGGQIFMDYQNTKPGMLDQQTIIYGHHLKNGAMFKQISDMDQQQFFDSIDTIWYVTETATYELQPLFLYYTTGEDTSVRQFNFDTEDAFHDQLNQKLQKAVTKRSDAAQLIPNVKHVLTLGTCDYIEGYGRTILVCAVKSEVSTSSQS</sequence>
<dbReference type="SUPFAM" id="SSF63817">
    <property type="entry name" value="Sortase"/>
    <property type="match status" value="1"/>
</dbReference>
<feature type="region of interest" description="Disordered" evidence="3">
    <location>
        <begin position="1"/>
        <end position="35"/>
    </location>
</feature>
<dbReference type="InterPro" id="IPR023365">
    <property type="entry name" value="Sortase_dom-sf"/>
</dbReference>
<evidence type="ECO:0000256" key="2">
    <source>
        <dbReference type="PIRSR" id="PIRSR605754-1"/>
    </source>
</evidence>
<dbReference type="InterPro" id="IPR005754">
    <property type="entry name" value="Sortase"/>
</dbReference>
<evidence type="ECO:0000313" key="5">
    <source>
        <dbReference type="EMBL" id="SEB67772.1"/>
    </source>
</evidence>
<keyword evidence="4" id="KW-0472">Membrane</keyword>
<comment type="caution">
    <text evidence="5">The sequence shown here is derived from an EMBL/GenBank/DDBJ whole genome shotgun (WGS) entry which is preliminary data.</text>
</comment>
<feature type="transmembrane region" description="Helical" evidence="4">
    <location>
        <begin position="41"/>
        <end position="61"/>
    </location>
</feature>
<evidence type="ECO:0000256" key="4">
    <source>
        <dbReference type="SAM" id="Phobius"/>
    </source>
</evidence>
<evidence type="ECO:0000313" key="6">
    <source>
        <dbReference type="Proteomes" id="UP000183687"/>
    </source>
</evidence>
<keyword evidence="4" id="KW-0812">Transmembrane</keyword>
<dbReference type="Proteomes" id="UP000183687">
    <property type="component" value="Unassembled WGS sequence"/>
</dbReference>
<feature type="active site" description="Proton donor/acceptor" evidence="2">
    <location>
        <position position="165"/>
    </location>
</feature>
<keyword evidence="1" id="KW-0378">Hydrolase</keyword>
<feature type="active site" description="Acyl-thioester intermediate" evidence="2">
    <location>
        <position position="262"/>
    </location>
</feature>
<dbReference type="CDD" id="cd05826">
    <property type="entry name" value="Sortase_B"/>
    <property type="match status" value="1"/>
</dbReference>
<dbReference type="EMBL" id="FNSH01000001">
    <property type="protein sequence ID" value="SEB67772.1"/>
    <property type="molecule type" value="Genomic_DNA"/>
</dbReference>
<organism evidence="5 6">
    <name type="scientific">Atopobium minutum</name>
    <dbReference type="NCBI Taxonomy" id="1381"/>
    <lineage>
        <taxon>Bacteria</taxon>
        <taxon>Bacillati</taxon>
        <taxon>Actinomycetota</taxon>
        <taxon>Coriobacteriia</taxon>
        <taxon>Coriobacteriales</taxon>
        <taxon>Atopobiaceae</taxon>
        <taxon>Atopobium</taxon>
    </lineage>
</organism>
<dbReference type="AlphaFoldDB" id="A0AB38A6K9"/>
<dbReference type="Pfam" id="PF04203">
    <property type="entry name" value="Sortase"/>
    <property type="match status" value="1"/>
</dbReference>
<protein>
    <submittedName>
        <fullName evidence="5">Sortase B</fullName>
    </submittedName>
</protein>
<proteinExistence type="predicted"/>
<dbReference type="Gene3D" id="2.40.260.10">
    <property type="entry name" value="Sortase"/>
    <property type="match status" value="1"/>
</dbReference>
<dbReference type="GO" id="GO:0016787">
    <property type="term" value="F:hydrolase activity"/>
    <property type="evidence" value="ECO:0007669"/>
    <property type="project" value="UniProtKB-KW"/>
</dbReference>
<dbReference type="RefSeq" id="WP_057002109.1">
    <property type="nucleotide sequence ID" value="NZ_FNSH01000001.1"/>
</dbReference>
<keyword evidence="4" id="KW-1133">Transmembrane helix</keyword>
<evidence type="ECO:0000256" key="1">
    <source>
        <dbReference type="ARBA" id="ARBA00022801"/>
    </source>
</evidence>
<dbReference type="NCBIfam" id="TIGR03064">
    <property type="entry name" value="sortase_srtB"/>
    <property type="match status" value="1"/>
</dbReference>
<name>A0AB38A6K9_9ACTN</name>
<accession>A0AB38A6K9</accession>